<feature type="transmembrane region" description="Helical" evidence="1">
    <location>
        <begin position="22"/>
        <end position="42"/>
    </location>
</feature>
<accession>A0A437LWA7</accession>
<feature type="transmembrane region" description="Helical" evidence="1">
    <location>
        <begin position="103"/>
        <end position="127"/>
    </location>
</feature>
<evidence type="ECO:0000313" key="3">
    <source>
        <dbReference type="Proteomes" id="UP000282971"/>
    </source>
</evidence>
<protein>
    <recommendedName>
        <fullName evidence="4">Glycerophosphoryl diester phosphodiesterase membrane domain-containing protein</fullName>
    </recommendedName>
</protein>
<keyword evidence="3" id="KW-1185">Reference proteome</keyword>
<keyword evidence="1" id="KW-0812">Transmembrane</keyword>
<evidence type="ECO:0000313" key="2">
    <source>
        <dbReference type="EMBL" id="RVT89685.1"/>
    </source>
</evidence>
<feature type="transmembrane region" description="Helical" evidence="1">
    <location>
        <begin position="62"/>
        <end position="82"/>
    </location>
</feature>
<dbReference type="RefSeq" id="WP_127745849.1">
    <property type="nucleotide sequence ID" value="NZ_SACN01000004.1"/>
</dbReference>
<dbReference type="AlphaFoldDB" id="A0A437LWA7"/>
<keyword evidence="1" id="KW-0472">Membrane</keyword>
<sequence>MAGFSIDTVWEEMTAFLRREHALLLPLALATFGLALLLLGFAADGPRPADGSIPQPGLRALWVIPALMLTTLGNIAVSLVVLRPGAQLAASLRLAVTRLPAALGILGLGMVAMFALIIVVTIVALSAGMATGGRGMDALIAIIIVPAVWVSIRMLVLWPAVADSGRGPIPSIKLAFTMTRGQALKSLAVTIIFALVYVTLVSIAQLVLTSLFGLIGLALGQADLLKLIVNIAVAFIGAVLMMGWTVYLAIAYRKLKV</sequence>
<keyword evidence="1" id="KW-1133">Transmembrane helix</keyword>
<name>A0A437LWA7_9SPHN</name>
<feature type="transmembrane region" description="Helical" evidence="1">
    <location>
        <begin position="183"/>
        <end position="207"/>
    </location>
</feature>
<evidence type="ECO:0000256" key="1">
    <source>
        <dbReference type="SAM" id="Phobius"/>
    </source>
</evidence>
<feature type="transmembrane region" description="Helical" evidence="1">
    <location>
        <begin position="227"/>
        <end position="250"/>
    </location>
</feature>
<dbReference type="Proteomes" id="UP000282971">
    <property type="component" value="Unassembled WGS sequence"/>
</dbReference>
<gene>
    <name evidence="2" type="ORF">EOD43_20085</name>
</gene>
<evidence type="ECO:0008006" key="4">
    <source>
        <dbReference type="Google" id="ProtNLM"/>
    </source>
</evidence>
<feature type="transmembrane region" description="Helical" evidence="1">
    <location>
        <begin position="139"/>
        <end position="162"/>
    </location>
</feature>
<organism evidence="2 3">
    <name type="scientific">Sphingomonas crocodyli</name>
    <dbReference type="NCBI Taxonomy" id="1979270"/>
    <lineage>
        <taxon>Bacteria</taxon>
        <taxon>Pseudomonadati</taxon>
        <taxon>Pseudomonadota</taxon>
        <taxon>Alphaproteobacteria</taxon>
        <taxon>Sphingomonadales</taxon>
        <taxon>Sphingomonadaceae</taxon>
        <taxon>Sphingomonas</taxon>
    </lineage>
</organism>
<comment type="caution">
    <text evidence="2">The sequence shown here is derived from an EMBL/GenBank/DDBJ whole genome shotgun (WGS) entry which is preliminary data.</text>
</comment>
<dbReference type="EMBL" id="SACN01000004">
    <property type="protein sequence ID" value="RVT89685.1"/>
    <property type="molecule type" value="Genomic_DNA"/>
</dbReference>
<dbReference type="OrthoDB" id="7193287at2"/>
<reference evidence="2 3" key="1">
    <citation type="submission" date="2019-01" db="EMBL/GenBank/DDBJ databases">
        <authorList>
            <person name="Chen W.-M."/>
        </authorList>
    </citation>
    <scope>NUCLEOTIDE SEQUENCE [LARGE SCALE GENOMIC DNA]</scope>
    <source>
        <strain evidence="2 3">CCP-7</strain>
    </source>
</reference>
<proteinExistence type="predicted"/>